<evidence type="ECO:0000256" key="10">
    <source>
        <dbReference type="ARBA" id="ARBA00048493"/>
    </source>
</evidence>
<evidence type="ECO:0000256" key="5">
    <source>
        <dbReference type="ARBA" id="ARBA00022679"/>
    </source>
</evidence>
<protein>
    <submittedName>
        <fullName evidence="13">Uncharacterized protein</fullName>
    </submittedName>
</protein>
<keyword evidence="5" id="KW-0808">Transferase</keyword>
<evidence type="ECO:0000256" key="4">
    <source>
        <dbReference type="ARBA" id="ARBA00007947"/>
    </source>
</evidence>
<evidence type="ECO:0000256" key="7">
    <source>
        <dbReference type="ARBA" id="ARBA00023268"/>
    </source>
</evidence>
<dbReference type="PANTHER" id="PTHR43584:SF8">
    <property type="entry name" value="N-ACETYLMURAMATE ALPHA-1-PHOSPHATE URIDYLYLTRANSFERASE"/>
    <property type="match status" value="1"/>
</dbReference>
<dbReference type="GO" id="GO:0003977">
    <property type="term" value="F:UDP-N-acetylglucosamine diphosphorylase activity"/>
    <property type="evidence" value="ECO:0007669"/>
    <property type="project" value="UniProtKB-EC"/>
</dbReference>
<evidence type="ECO:0000256" key="8">
    <source>
        <dbReference type="ARBA" id="ARBA00023315"/>
    </source>
</evidence>
<dbReference type="InterPro" id="IPR023915">
    <property type="entry name" value="Bifunctiontional_GlmU_arc-type"/>
</dbReference>
<organism evidence="13 14">
    <name type="scientific">Candidatus Wirthbacteria bacterium CG2_30_54_11</name>
    <dbReference type="NCBI Taxonomy" id="1817892"/>
    <lineage>
        <taxon>Bacteria</taxon>
        <taxon>Candidatus Wirthbacteria</taxon>
    </lineage>
</organism>
<feature type="domain" description="Nucleotidyl transferase" evidence="11">
    <location>
        <begin position="3"/>
        <end position="194"/>
    </location>
</feature>
<evidence type="ECO:0000259" key="11">
    <source>
        <dbReference type="Pfam" id="PF00483"/>
    </source>
</evidence>
<comment type="pathway">
    <text evidence="1">Nucleotide-sugar biosynthesis; UDP-N-acetyl-alpha-D-glucosamine biosynthesis; N-acetyl-alpha-D-glucosamine 1-phosphate from alpha-D-glucosamine 6-phosphate (route II): step 2/2.</text>
</comment>
<feature type="domain" description="Mannose-1-phosphate guanyltransferase C-terminal" evidence="12">
    <location>
        <begin position="255"/>
        <end position="346"/>
    </location>
</feature>
<dbReference type="Gene3D" id="3.90.550.10">
    <property type="entry name" value="Spore Coat Polysaccharide Biosynthesis Protein SpsA, Chain A"/>
    <property type="match status" value="1"/>
</dbReference>
<comment type="similarity">
    <text evidence="4">In the N-terminal section; belongs to the N-acetylglucosamine-1-phosphate uridyltransferase family.</text>
</comment>
<dbReference type="PANTHER" id="PTHR43584">
    <property type="entry name" value="NUCLEOTIDYL TRANSFERASE"/>
    <property type="match status" value="1"/>
</dbReference>
<comment type="catalytic activity">
    <reaction evidence="9">
        <text>alpha-D-glucosamine 1-phosphate + acetyl-CoA = N-acetyl-alpha-D-glucosamine 1-phosphate + CoA + H(+)</text>
        <dbReference type="Rhea" id="RHEA:13725"/>
        <dbReference type="ChEBI" id="CHEBI:15378"/>
        <dbReference type="ChEBI" id="CHEBI:57287"/>
        <dbReference type="ChEBI" id="CHEBI:57288"/>
        <dbReference type="ChEBI" id="CHEBI:57776"/>
        <dbReference type="ChEBI" id="CHEBI:58516"/>
        <dbReference type="EC" id="2.3.1.157"/>
    </reaction>
</comment>
<keyword evidence="8" id="KW-0012">Acyltransferase</keyword>
<evidence type="ECO:0000259" key="12">
    <source>
        <dbReference type="Pfam" id="PF25087"/>
    </source>
</evidence>
<dbReference type="Proteomes" id="UP000183245">
    <property type="component" value="Unassembled WGS sequence"/>
</dbReference>
<accession>A0A1J5IXA6</accession>
<dbReference type="InterPro" id="IPR005835">
    <property type="entry name" value="NTP_transferase_dom"/>
</dbReference>
<dbReference type="Gene3D" id="2.160.10.10">
    <property type="entry name" value="Hexapeptide repeat proteins"/>
    <property type="match status" value="1"/>
</dbReference>
<dbReference type="InterPro" id="IPR056729">
    <property type="entry name" value="GMPPB_C"/>
</dbReference>
<dbReference type="CDD" id="cd04181">
    <property type="entry name" value="NTP_transferase"/>
    <property type="match status" value="1"/>
</dbReference>
<evidence type="ECO:0000256" key="1">
    <source>
        <dbReference type="ARBA" id="ARBA00005166"/>
    </source>
</evidence>
<dbReference type="NCBIfam" id="TIGR03992">
    <property type="entry name" value="Arch_glmU"/>
    <property type="match status" value="1"/>
</dbReference>
<evidence type="ECO:0000256" key="3">
    <source>
        <dbReference type="ARBA" id="ARBA00007707"/>
    </source>
</evidence>
<gene>
    <name evidence="13" type="ORF">AUK40_04400</name>
</gene>
<evidence type="ECO:0000256" key="9">
    <source>
        <dbReference type="ARBA" id="ARBA00048247"/>
    </source>
</evidence>
<evidence type="ECO:0000256" key="6">
    <source>
        <dbReference type="ARBA" id="ARBA00022695"/>
    </source>
</evidence>
<comment type="caution">
    <text evidence="13">The sequence shown here is derived from an EMBL/GenBank/DDBJ whole genome shotgun (WGS) entry which is preliminary data.</text>
</comment>
<dbReference type="GO" id="GO:0006048">
    <property type="term" value="P:UDP-N-acetylglucosamine biosynthetic process"/>
    <property type="evidence" value="ECO:0007669"/>
    <property type="project" value="UniProtKB-UniPathway"/>
</dbReference>
<reference evidence="13 14" key="1">
    <citation type="journal article" date="2016" name="Environ. Microbiol.">
        <title>Genomic resolution of a cold subsurface aquifer community provides metabolic insights for novel microbes adapted to high CO concentrations.</title>
        <authorList>
            <person name="Probst A.J."/>
            <person name="Castelle C.J."/>
            <person name="Singh A."/>
            <person name="Brown C.T."/>
            <person name="Anantharaman K."/>
            <person name="Sharon I."/>
            <person name="Hug L.A."/>
            <person name="Burstein D."/>
            <person name="Emerson J.B."/>
            <person name="Thomas B.C."/>
            <person name="Banfield J.F."/>
        </authorList>
    </citation>
    <scope>NUCLEOTIDE SEQUENCE [LARGE SCALE GENOMIC DNA]</scope>
    <source>
        <strain evidence="13">CG2_30_54_11</strain>
    </source>
</reference>
<evidence type="ECO:0000256" key="2">
    <source>
        <dbReference type="ARBA" id="ARBA00005208"/>
    </source>
</evidence>
<dbReference type="SUPFAM" id="SSF53448">
    <property type="entry name" value="Nucleotide-diphospho-sugar transferases"/>
    <property type="match status" value="1"/>
</dbReference>
<evidence type="ECO:0000313" key="14">
    <source>
        <dbReference type="Proteomes" id="UP000183245"/>
    </source>
</evidence>
<proteinExistence type="inferred from homology"/>
<dbReference type="Pfam" id="PF25087">
    <property type="entry name" value="GMPPB_C"/>
    <property type="match status" value="1"/>
</dbReference>
<keyword evidence="6" id="KW-0548">Nucleotidyltransferase</keyword>
<dbReference type="SUPFAM" id="SSF51161">
    <property type="entry name" value="Trimeric LpxA-like enzymes"/>
    <property type="match status" value="1"/>
</dbReference>
<dbReference type="STRING" id="1817892.AUK40_04400"/>
<dbReference type="InterPro" id="IPR029044">
    <property type="entry name" value="Nucleotide-diphossugar_trans"/>
</dbReference>
<dbReference type="AlphaFoldDB" id="A0A1J5IXA6"/>
<dbReference type="InterPro" id="IPR011004">
    <property type="entry name" value="Trimer_LpxA-like_sf"/>
</dbReference>
<dbReference type="InterPro" id="IPR050065">
    <property type="entry name" value="GlmU-like"/>
</dbReference>
<name>A0A1J5IXA6_9BACT</name>
<comment type="catalytic activity">
    <reaction evidence="10">
        <text>N-acetyl-alpha-D-glucosamine 1-phosphate + UTP + H(+) = UDP-N-acetyl-alpha-D-glucosamine + diphosphate</text>
        <dbReference type="Rhea" id="RHEA:13509"/>
        <dbReference type="ChEBI" id="CHEBI:15378"/>
        <dbReference type="ChEBI" id="CHEBI:33019"/>
        <dbReference type="ChEBI" id="CHEBI:46398"/>
        <dbReference type="ChEBI" id="CHEBI:57705"/>
        <dbReference type="ChEBI" id="CHEBI:57776"/>
        <dbReference type="EC" id="2.7.7.23"/>
    </reaction>
</comment>
<dbReference type="GO" id="GO:0019134">
    <property type="term" value="F:glucosamine-1-phosphate N-acetyltransferase activity"/>
    <property type="evidence" value="ECO:0007669"/>
    <property type="project" value="UniProtKB-EC"/>
</dbReference>
<keyword evidence="7" id="KW-0511">Multifunctional enzyme</keyword>
<comment type="pathway">
    <text evidence="2">Nucleotide-sugar biosynthesis; UDP-N-acetyl-alpha-D-glucosamine biosynthesis; UDP-N-acetyl-alpha-D-glucosamine from N-acetyl-alpha-D-glucosamine 1-phosphate: step 1/1.</text>
</comment>
<sequence length="391" mass="43203">MQAVILAAGRSTRCYPLTLTRPKPLLPLLGTTILGHTLGELKGLVDEVLIVVGYQAEAIRKAFGDEFEGMPIRYILQGEQKGTAHALQAARELIKDRFLVLGGDDVYFREDLKRCLEHQYCVLAAEHPHPEQFGVLKVQGDIVEDIIEKPEKAEGNLVGVSVYMFDRSIFDLQIELSSRGELELVDYIRLLPEVKWEKVQTKWLPISYPWNLLEANVSLLQEQEPSNQGRIEENVHLEGTVIVGKNTVIKSGTVITGPVYIGSDCIIGPNAYFRPDTIIGDHCQIGFGVEIVDSVLLDHVVCKHRSYIGHSVIGAQVNIGAGFITADFRADGSAHITQVNGKKVDTHREKLGCFLGDGVFTGIHTSMYPGRKVWPGLMTLPGEVLAKDKTV</sequence>
<dbReference type="Pfam" id="PF00483">
    <property type="entry name" value="NTP_transferase"/>
    <property type="match status" value="1"/>
</dbReference>
<dbReference type="UniPathway" id="UPA00113">
    <property type="reaction ID" value="UER00532"/>
</dbReference>
<dbReference type="EMBL" id="MNZT01000076">
    <property type="protein sequence ID" value="OIP96910.1"/>
    <property type="molecule type" value="Genomic_DNA"/>
</dbReference>
<comment type="similarity">
    <text evidence="3">In the C-terminal section; belongs to the transferase hexapeptide repeat family.</text>
</comment>
<evidence type="ECO:0000313" key="13">
    <source>
        <dbReference type="EMBL" id="OIP96910.1"/>
    </source>
</evidence>